<proteinExistence type="predicted"/>
<feature type="compositionally biased region" description="Pro residues" evidence="1">
    <location>
        <begin position="45"/>
        <end position="64"/>
    </location>
</feature>
<evidence type="ECO:0000313" key="2">
    <source>
        <dbReference type="EMBL" id="VDN12588.1"/>
    </source>
</evidence>
<sequence length="114" mass="12363">MRGSPKLNKQRRPVSQLRLGQRSTSMGRLADNYAEENGVRSSSTPPVPPPAPPLAPPPAPPQNPPTFATPNKPKVAPPALRDVQPQMSLNGEEDPASFCHPFATSTFFFFRVSC</sequence>
<protein>
    <submittedName>
        <fullName evidence="2">Uncharacterized protein</fullName>
    </submittedName>
</protein>
<dbReference type="AlphaFoldDB" id="A0A3P7LRG5"/>
<evidence type="ECO:0000313" key="3">
    <source>
        <dbReference type="Proteomes" id="UP000281553"/>
    </source>
</evidence>
<accession>A0A3P7LRG5</accession>
<dbReference type="EMBL" id="UYRU01054241">
    <property type="protein sequence ID" value="VDN12588.1"/>
    <property type="molecule type" value="Genomic_DNA"/>
</dbReference>
<evidence type="ECO:0000256" key="1">
    <source>
        <dbReference type="SAM" id="MobiDB-lite"/>
    </source>
</evidence>
<feature type="region of interest" description="Disordered" evidence="1">
    <location>
        <begin position="1"/>
        <end position="83"/>
    </location>
</feature>
<dbReference type="Proteomes" id="UP000281553">
    <property type="component" value="Unassembled WGS sequence"/>
</dbReference>
<gene>
    <name evidence="2" type="ORF">DILT_LOCUS8419</name>
</gene>
<reference evidence="2 3" key="1">
    <citation type="submission" date="2018-11" db="EMBL/GenBank/DDBJ databases">
        <authorList>
            <consortium name="Pathogen Informatics"/>
        </authorList>
    </citation>
    <scope>NUCLEOTIDE SEQUENCE [LARGE SCALE GENOMIC DNA]</scope>
</reference>
<organism evidence="2 3">
    <name type="scientific">Dibothriocephalus latus</name>
    <name type="common">Fish tapeworm</name>
    <name type="synonym">Diphyllobothrium latum</name>
    <dbReference type="NCBI Taxonomy" id="60516"/>
    <lineage>
        <taxon>Eukaryota</taxon>
        <taxon>Metazoa</taxon>
        <taxon>Spiralia</taxon>
        <taxon>Lophotrochozoa</taxon>
        <taxon>Platyhelminthes</taxon>
        <taxon>Cestoda</taxon>
        <taxon>Eucestoda</taxon>
        <taxon>Diphyllobothriidea</taxon>
        <taxon>Diphyllobothriidae</taxon>
        <taxon>Dibothriocephalus</taxon>
    </lineage>
</organism>
<keyword evidence="3" id="KW-1185">Reference proteome</keyword>
<name>A0A3P7LRG5_DIBLA</name>